<dbReference type="InterPro" id="IPR001173">
    <property type="entry name" value="Glyco_trans_2-like"/>
</dbReference>
<evidence type="ECO:0000259" key="2">
    <source>
        <dbReference type="Pfam" id="PF00535"/>
    </source>
</evidence>
<evidence type="ECO:0000313" key="3">
    <source>
        <dbReference type="EMBL" id="MBE8718599.1"/>
    </source>
</evidence>
<dbReference type="AlphaFoldDB" id="A0A928V8T3"/>
<evidence type="ECO:0000313" key="4">
    <source>
        <dbReference type="Proteomes" id="UP000652567"/>
    </source>
</evidence>
<accession>A0A928V8T3</accession>
<dbReference type="PANTHER" id="PTHR43630">
    <property type="entry name" value="POLY-BETA-1,6-N-ACETYL-D-GLUCOSAMINE SYNTHASE"/>
    <property type="match status" value="1"/>
</dbReference>
<organism evidence="3 4">
    <name type="scientific">Cellvibrio polysaccharolyticus</name>
    <dbReference type="NCBI Taxonomy" id="2082724"/>
    <lineage>
        <taxon>Bacteria</taxon>
        <taxon>Pseudomonadati</taxon>
        <taxon>Pseudomonadota</taxon>
        <taxon>Gammaproteobacteria</taxon>
        <taxon>Cellvibrionales</taxon>
        <taxon>Cellvibrionaceae</taxon>
        <taxon>Cellvibrio</taxon>
    </lineage>
</organism>
<name>A0A928V8T3_9GAMM</name>
<dbReference type="Proteomes" id="UP000652567">
    <property type="component" value="Unassembled WGS sequence"/>
</dbReference>
<keyword evidence="4" id="KW-1185">Reference proteome</keyword>
<sequence>MTPTLMSQPLPKISAYLITLNAAAHLDEVLTSLAEADEIVLVDSGSTDATLAIAERHGARIVHQPWLGFARQKAFAMAQCSNDWVINLDGDEVLPPGGVIAIKKAIIDYPGHSFAFHRDDYFMGASMRFAKMKHFRKAYPKSAARWRETDLVHEHIDVDLPARILPVVIKHYGHDSAEILADKKNRYSTLKARQRLEKGRRFSAARMLLIYPVMFLKLYLLHRFCLCGWRGVIKAHLEANYFFLTEAKLFEQQFKQKNNISS</sequence>
<dbReference type="Gene3D" id="3.90.550.10">
    <property type="entry name" value="Spore Coat Polysaccharide Biosynthesis Protein SpsA, Chain A"/>
    <property type="match status" value="1"/>
</dbReference>
<dbReference type="InterPro" id="IPR029044">
    <property type="entry name" value="Nucleotide-diphossugar_trans"/>
</dbReference>
<gene>
    <name evidence="3" type="ORF">C4F51_15555</name>
</gene>
<dbReference type="Pfam" id="PF00535">
    <property type="entry name" value="Glycos_transf_2"/>
    <property type="match status" value="1"/>
</dbReference>
<comment type="caution">
    <text evidence="3">The sequence shown here is derived from an EMBL/GenBank/DDBJ whole genome shotgun (WGS) entry which is preliminary data.</text>
</comment>
<dbReference type="PANTHER" id="PTHR43630:SF2">
    <property type="entry name" value="GLYCOSYLTRANSFERASE"/>
    <property type="match status" value="1"/>
</dbReference>
<dbReference type="SUPFAM" id="SSF53448">
    <property type="entry name" value="Nucleotide-diphospho-sugar transferases"/>
    <property type="match status" value="1"/>
</dbReference>
<dbReference type="EMBL" id="PRDL01000001">
    <property type="protein sequence ID" value="MBE8718599.1"/>
    <property type="molecule type" value="Genomic_DNA"/>
</dbReference>
<evidence type="ECO:0000256" key="1">
    <source>
        <dbReference type="ARBA" id="ARBA00038494"/>
    </source>
</evidence>
<reference evidence="3" key="1">
    <citation type="submission" date="2018-07" db="EMBL/GenBank/DDBJ databases">
        <title>Genome assembly of strain Ka43.</title>
        <authorList>
            <person name="Kukolya J."/>
            <person name="Nagy I."/>
            <person name="Horvath B."/>
            <person name="Toth A."/>
        </authorList>
    </citation>
    <scope>NUCLEOTIDE SEQUENCE</scope>
    <source>
        <strain evidence="3">KB43</strain>
    </source>
</reference>
<proteinExistence type="inferred from homology"/>
<feature type="domain" description="Glycosyltransferase 2-like" evidence="2">
    <location>
        <begin position="15"/>
        <end position="125"/>
    </location>
</feature>
<dbReference type="CDD" id="cd02511">
    <property type="entry name" value="Beta4Glucosyltransferase"/>
    <property type="match status" value="1"/>
</dbReference>
<protein>
    <submittedName>
        <fullName evidence="3">Glycosyltransferase family 2 protein</fullName>
    </submittedName>
</protein>
<comment type="similarity">
    <text evidence="1">Belongs to the glycosyltransferase 2 family. WaaE/KdtX subfamily.</text>
</comment>